<evidence type="ECO:0000313" key="2">
    <source>
        <dbReference type="EMBL" id="JAE28008.1"/>
    </source>
</evidence>
<name>A0A0A9H560_ARUDO</name>
<reference evidence="2" key="1">
    <citation type="submission" date="2014-09" db="EMBL/GenBank/DDBJ databases">
        <authorList>
            <person name="Magalhaes I.L.F."/>
            <person name="Oliveira U."/>
            <person name="Santos F.R."/>
            <person name="Vidigal T.H.D.A."/>
            <person name="Brescovit A.D."/>
            <person name="Santos A.J."/>
        </authorList>
    </citation>
    <scope>NUCLEOTIDE SEQUENCE</scope>
    <source>
        <tissue evidence="2">Shoot tissue taken approximately 20 cm above the soil surface</tissue>
    </source>
</reference>
<proteinExistence type="predicted"/>
<organism evidence="2">
    <name type="scientific">Arundo donax</name>
    <name type="common">Giant reed</name>
    <name type="synonym">Donax arundinaceus</name>
    <dbReference type="NCBI Taxonomy" id="35708"/>
    <lineage>
        <taxon>Eukaryota</taxon>
        <taxon>Viridiplantae</taxon>
        <taxon>Streptophyta</taxon>
        <taxon>Embryophyta</taxon>
        <taxon>Tracheophyta</taxon>
        <taxon>Spermatophyta</taxon>
        <taxon>Magnoliopsida</taxon>
        <taxon>Liliopsida</taxon>
        <taxon>Poales</taxon>
        <taxon>Poaceae</taxon>
        <taxon>PACMAD clade</taxon>
        <taxon>Arundinoideae</taxon>
        <taxon>Arundineae</taxon>
        <taxon>Arundo</taxon>
    </lineage>
</organism>
<protein>
    <submittedName>
        <fullName evidence="2">Uncharacterized protein</fullName>
    </submittedName>
</protein>
<feature type="compositionally biased region" description="Polar residues" evidence="1">
    <location>
        <begin position="1"/>
        <end position="11"/>
    </location>
</feature>
<reference evidence="2" key="2">
    <citation type="journal article" date="2015" name="Data Brief">
        <title>Shoot transcriptome of the giant reed, Arundo donax.</title>
        <authorList>
            <person name="Barrero R.A."/>
            <person name="Guerrero F.D."/>
            <person name="Moolhuijzen P."/>
            <person name="Goolsby J.A."/>
            <person name="Tidwell J."/>
            <person name="Bellgard S.E."/>
            <person name="Bellgard M.I."/>
        </authorList>
    </citation>
    <scope>NUCLEOTIDE SEQUENCE</scope>
    <source>
        <tissue evidence="2">Shoot tissue taken approximately 20 cm above the soil surface</tissue>
    </source>
</reference>
<accession>A0A0A9H560</accession>
<dbReference type="EMBL" id="GBRH01169888">
    <property type="protein sequence ID" value="JAE28008.1"/>
    <property type="molecule type" value="Transcribed_RNA"/>
</dbReference>
<dbReference type="AlphaFoldDB" id="A0A0A9H560"/>
<feature type="region of interest" description="Disordered" evidence="1">
    <location>
        <begin position="1"/>
        <end position="35"/>
    </location>
</feature>
<evidence type="ECO:0000256" key="1">
    <source>
        <dbReference type="SAM" id="MobiDB-lite"/>
    </source>
</evidence>
<sequence length="35" mass="3775">MRTPPNAGTNAHHNKAAGNPRKAHKCQAGWILTPK</sequence>